<gene>
    <name evidence="2" type="ORF">DWY69_27565</name>
    <name evidence="1" type="ORF">DXC51_27810</name>
</gene>
<evidence type="ECO:0000313" key="3">
    <source>
        <dbReference type="Proteomes" id="UP000260812"/>
    </source>
</evidence>
<evidence type="ECO:0000313" key="4">
    <source>
        <dbReference type="Proteomes" id="UP000261166"/>
    </source>
</evidence>
<accession>A0A3E3I9V3</accession>
<keyword evidence="3" id="KW-1185">Reference proteome</keyword>
<dbReference type="Proteomes" id="UP000261166">
    <property type="component" value="Unassembled WGS sequence"/>
</dbReference>
<dbReference type="Proteomes" id="UP000260812">
    <property type="component" value="Unassembled WGS sequence"/>
</dbReference>
<dbReference type="OrthoDB" id="9889170at2"/>
<evidence type="ECO:0000313" key="1">
    <source>
        <dbReference type="EMBL" id="RGE55711.1"/>
    </source>
</evidence>
<organism evidence="2 4">
    <name type="scientific">Eisenbergiella massiliensis</name>
    <dbReference type="NCBI Taxonomy" id="1720294"/>
    <lineage>
        <taxon>Bacteria</taxon>
        <taxon>Bacillati</taxon>
        <taxon>Bacillota</taxon>
        <taxon>Clostridia</taxon>
        <taxon>Lachnospirales</taxon>
        <taxon>Lachnospiraceae</taxon>
        <taxon>Eisenbergiella</taxon>
    </lineage>
</organism>
<dbReference type="AlphaFoldDB" id="A0A3E3I9V3"/>
<reference evidence="2 4" key="1">
    <citation type="submission" date="2018-08" db="EMBL/GenBank/DDBJ databases">
        <title>A genome reference for cultivated species of the human gut microbiota.</title>
        <authorList>
            <person name="Zou Y."/>
            <person name="Xue W."/>
            <person name="Luo G."/>
        </authorList>
    </citation>
    <scope>NUCLEOTIDE SEQUENCE [LARGE SCALE GENOMIC DNA]</scope>
    <source>
        <strain evidence="2 4">AF26-4BH</strain>
        <strain evidence="1">TF05-5AC</strain>
    </source>
</reference>
<dbReference type="GeneID" id="86056232"/>
<name>A0A3E3I9V3_9FIRM</name>
<proteinExistence type="predicted"/>
<dbReference type="EMBL" id="QVLU01000041">
    <property type="protein sequence ID" value="RGE63858.1"/>
    <property type="molecule type" value="Genomic_DNA"/>
</dbReference>
<dbReference type="EMBL" id="QVLV01000038">
    <property type="protein sequence ID" value="RGE55711.1"/>
    <property type="molecule type" value="Genomic_DNA"/>
</dbReference>
<protein>
    <submittedName>
        <fullName evidence="2">Uncharacterized protein</fullName>
    </submittedName>
</protein>
<evidence type="ECO:0000313" key="2">
    <source>
        <dbReference type="EMBL" id="RGE63858.1"/>
    </source>
</evidence>
<sequence length="85" mass="9638">MSKTKPLGVYGERKNTVRCIINAGIKRRALKNADLKSAINENTLGKRKRLPETFVLGELWRIDDILHFTDAEILQMFGRVPKEGG</sequence>
<comment type="caution">
    <text evidence="2">The sequence shown here is derived from an EMBL/GenBank/DDBJ whole genome shotgun (WGS) entry which is preliminary data.</text>
</comment>
<dbReference type="RefSeq" id="WP_102287141.1">
    <property type="nucleotide sequence ID" value="NZ_CALBAU010000342.1"/>
</dbReference>